<evidence type="ECO:0000259" key="4">
    <source>
        <dbReference type="PROSITE" id="PS01124"/>
    </source>
</evidence>
<name>A0A2Z2KCD5_9BACL</name>
<keyword evidence="2" id="KW-0238">DNA-binding</keyword>
<dbReference type="PROSITE" id="PS01124">
    <property type="entry name" value="HTH_ARAC_FAMILY_2"/>
    <property type="match status" value="1"/>
</dbReference>
<dbReference type="PROSITE" id="PS00041">
    <property type="entry name" value="HTH_ARAC_FAMILY_1"/>
    <property type="match status" value="1"/>
</dbReference>
<sequence length="253" mass="28367">MELLNHIYWKQKAQFALASDCYESWVAFGVEDGTFRYEIASHSGSAGFGDLVVCPPGTPFVRQTVTPLTFHYFQFSCSAAEDGIAPTAGIIHINDTKRLSSNYAYLREAAEDHSAAALTWKSHLTTDLLRLHQLESGREAQQRRFTEDALMAEAAERIAAQAAGELSLRELAHALALSPVQLTRRFREAYQETPSAYLKSLRLQKARSLLQETELTLAQIAERCGYENGFYLSRVFTKETGVSPAAYRQQHRV</sequence>
<dbReference type="Gene3D" id="1.10.10.60">
    <property type="entry name" value="Homeodomain-like"/>
    <property type="match status" value="2"/>
</dbReference>
<evidence type="ECO:0000256" key="1">
    <source>
        <dbReference type="ARBA" id="ARBA00023015"/>
    </source>
</evidence>
<dbReference type="GO" id="GO:0003700">
    <property type="term" value="F:DNA-binding transcription factor activity"/>
    <property type="evidence" value="ECO:0007669"/>
    <property type="project" value="InterPro"/>
</dbReference>
<dbReference type="Pfam" id="PF12833">
    <property type="entry name" value="HTH_18"/>
    <property type="match status" value="1"/>
</dbReference>
<dbReference type="KEGG" id="pdh:B9T62_07100"/>
<evidence type="ECO:0000256" key="2">
    <source>
        <dbReference type="ARBA" id="ARBA00023125"/>
    </source>
</evidence>
<dbReference type="PANTHER" id="PTHR46796:SF7">
    <property type="entry name" value="ARAC FAMILY TRANSCRIPTIONAL REGULATOR"/>
    <property type="match status" value="1"/>
</dbReference>
<dbReference type="SUPFAM" id="SSF46689">
    <property type="entry name" value="Homeodomain-like"/>
    <property type="match status" value="2"/>
</dbReference>
<dbReference type="InterPro" id="IPR018062">
    <property type="entry name" value="HTH_AraC-typ_CS"/>
</dbReference>
<dbReference type="InterPro" id="IPR018060">
    <property type="entry name" value="HTH_AraC"/>
</dbReference>
<evidence type="ECO:0000313" key="6">
    <source>
        <dbReference type="Proteomes" id="UP000249890"/>
    </source>
</evidence>
<accession>A0A2Z2KCD5</accession>
<dbReference type="RefSeq" id="WP_087914601.1">
    <property type="nucleotide sequence ID" value="NZ_CP021780.1"/>
</dbReference>
<evidence type="ECO:0000256" key="3">
    <source>
        <dbReference type="ARBA" id="ARBA00023163"/>
    </source>
</evidence>
<keyword evidence="1" id="KW-0805">Transcription regulation</keyword>
<dbReference type="SMART" id="SM00342">
    <property type="entry name" value="HTH_ARAC"/>
    <property type="match status" value="1"/>
</dbReference>
<keyword evidence="6" id="KW-1185">Reference proteome</keyword>
<dbReference type="EMBL" id="CP021780">
    <property type="protein sequence ID" value="ASA20583.1"/>
    <property type="molecule type" value="Genomic_DNA"/>
</dbReference>
<feature type="domain" description="HTH araC/xylS-type" evidence="4">
    <location>
        <begin position="152"/>
        <end position="250"/>
    </location>
</feature>
<dbReference type="InterPro" id="IPR009057">
    <property type="entry name" value="Homeodomain-like_sf"/>
</dbReference>
<organism evidence="5 6">
    <name type="scientific">Paenibacillus donghaensis</name>
    <dbReference type="NCBI Taxonomy" id="414771"/>
    <lineage>
        <taxon>Bacteria</taxon>
        <taxon>Bacillati</taxon>
        <taxon>Bacillota</taxon>
        <taxon>Bacilli</taxon>
        <taxon>Bacillales</taxon>
        <taxon>Paenibacillaceae</taxon>
        <taxon>Paenibacillus</taxon>
    </lineage>
</organism>
<evidence type="ECO:0000313" key="5">
    <source>
        <dbReference type="EMBL" id="ASA20583.1"/>
    </source>
</evidence>
<dbReference type="Proteomes" id="UP000249890">
    <property type="component" value="Chromosome"/>
</dbReference>
<gene>
    <name evidence="5" type="ORF">B9T62_07100</name>
</gene>
<dbReference type="InterPro" id="IPR050204">
    <property type="entry name" value="AraC_XylS_family_regulators"/>
</dbReference>
<dbReference type="OrthoDB" id="2636626at2"/>
<dbReference type="GO" id="GO:0043565">
    <property type="term" value="F:sequence-specific DNA binding"/>
    <property type="evidence" value="ECO:0007669"/>
    <property type="project" value="InterPro"/>
</dbReference>
<protein>
    <recommendedName>
        <fullName evidence="4">HTH araC/xylS-type domain-containing protein</fullName>
    </recommendedName>
</protein>
<dbReference type="AlphaFoldDB" id="A0A2Z2KCD5"/>
<proteinExistence type="predicted"/>
<keyword evidence="3" id="KW-0804">Transcription</keyword>
<reference evidence="5 6" key="1">
    <citation type="submission" date="2017-06" db="EMBL/GenBank/DDBJ databases">
        <title>Complete genome sequence of Paenibacillus donghaensis KCTC 13049T isolated from East Sea sediment, South Korea.</title>
        <authorList>
            <person name="Jung B.K."/>
            <person name="Hong S.-J."/>
            <person name="Shin J.-H."/>
        </authorList>
    </citation>
    <scope>NUCLEOTIDE SEQUENCE [LARGE SCALE GENOMIC DNA]</scope>
    <source>
        <strain evidence="5 6">KCTC 13049</strain>
    </source>
</reference>
<dbReference type="PANTHER" id="PTHR46796">
    <property type="entry name" value="HTH-TYPE TRANSCRIPTIONAL ACTIVATOR RHAS-RELATED"/>
    <property type="match status" value="1"/>
</dbReference>